<reference evidence="1 2" key="1">
    <citation type="journal article" date="2018" name="Nat. Biotechnol.">
        <title>A standardized bacterial taxonomy based on genome phylogeny substantially revises the tree of life.</title>
        <authorList>
            <person name="Parks D.H."/>
            <person name="Chuvochina M."/>
            <person name="Waite D.W."/>
            <person name="Rinke C."/>
            <person name="Skarshewski A."/>
            <person name="Chaumeil P.A."/>
            <person name="Hugenholtz P."/>
        </authorList>
    </citation>
    <scope>NUCLEOTIDE SEQUENCE [LARGE SCALE GENOMIC DNA]</scope>
    <source>
        <strain evidence="1">UBA10707</strain>
    </source>
</reference>
<accession>A0A356LFS4</accession>
<organism evidence="1 2">
    <name type="scientific">Advenella kashmirensis</name>
    <dbReference type="NCBI Taxonomy" id="310575"/>
    <lineage>
        <taxon>Bacteria</taxon>
        <taxon>Pseudomonadati</taxon>
        <taxon>Pseudomonadota</taxon>
        <taxon>Betaproteobacteria</taxon>
        <taxon>Burkholderiales</taxon>
        <taxon>Alcaligenaceae</taxon>
    </lineage>
</organism>
<evidence type="ECO:0000313" key="2">
    <source>
        <dbReference type="Proteomes" id="UP000264036"/>
    </source>
</evidence>
<proteinExistence type="predicted"/>
<dbReference type="Proteomes" id="UP000264036">
    <property type="component" value="Unassembled WGS sequence"/>
</dbReference>
<comment type="caution">
    <text evidence="1">The sequence shown here is derived from an EMBL/GenBank/DDBJ whole genome shotgun (WGS) entry which is preliminary data.</text>
</comment>
<protein>
    <submittedName>
        <fullName evidence="1">Uncharacterized protein</fullName>
    </submittedName>
</protein>
<name>A0A356LFS4_9BURK</name>
<dbReference type="AlphaFoldDB" id="A0A356LFS4"/>
<dbReference type="EMBL" id="DOEK01000027">
    <property type="protein sequence ID" value="HBP29679.1"/>
    <property type="molecule type" value="Genomic_DNA"/>
</dbReference>
<gene>
    <name evidence="1" type="ORF">DD666_09715</name>
</gene>
<sequence length="116" mass="12536">MSCLSLIKILVLKIARVIFLNGRHASVSAQIMPVILSVAFELHKPMHASLASETCLHDGAYHCSKGHCRPERAYPAAHEAMQQVAGAAKHEAGLNRNADEAKMHGLRGMIVSVNCP</sequence>
<evidence type="ECO:0000313" key="1">
    <source>
        <dbReference type="EMBL" id="HBP29679.1"/>
    </source>
</evidence>